<keyword evidence="3" id="KW-1185">Reference proteome</keyword>
<protein>
    <recommendedName>
        <fullName evidence="1">YjiS-like domain-containing protein</fullName>
    </recommendedName>
</protein>
<accession>A0A317E0Z8</accession>
<dbReference type="InterPro" id="IPR009506">
    <property type="entry name" value="YjiS-like"/>
</dbReference>
<evidence type="ECO:0000259" key="1">
    <source>
        <dbReference type="Pfam" id="PF06568"/>
    </source>
</evidence>
<feature type="domain" description="YjiS-like" evidence="1">
    <location>
        <begin position="3"/>
        <end position="35"/>
    </location>
</feature>
<proteinExistence type="predicted"/>
<sequence length="74" mass="7738">MVARMLQGFVARQRLRAELSALDDRLLADIGIERGLIDGVVAGKVRRDAKTPVPAQATVVAVANENAAGNAQAA</sequence>
<dbReference type="Pfam" id="PF06568">
    <property type="entry name" value="YjiS-like"/>
    <property type="match status" value="1"/>
</dbReference>
<dbReference type="OrthoDB" id="7360855at2"/>
<evidence type="ECO:0000313" key="2">
    <source>
        <dbReference type="EMBL" id="PWR20114.1"/>
    </source>
</evidence>
<comment type="caution">
    <text evidence="2">The sequence shown here is derived from an EMBL/GenBank/DDBJ whole genome shotgun (WGS) entry which is preliminary data.</text>
</comment>
<dbReference type="EMBL" id="QGLF01000004">
    <property type="protein sequence ID" value="PWR20114.1"/>
    <property type="molecule type" value="Genomic_DNA"/>
</dbReference>
<reference evidence="3" key="1">
    <citation type="submission" date="2018-05" db="EMBL/GenBank/DDBJ databases">
        <title>Zavarzinia sp. HR-AS.</title>
        <authorList>
            <person name="Lee Y."/>
            <person name="Jeon C.O."/>
        </authorList>
    </citation>
    <scope>NUCLEOTIDE SEQUENCE [LARGE SCALE GENOMIC DNA]</scope>
    <source>
        <strain evidence="3">DSM 1231</strain>
    </source>
</reference>
<gene>
    <name evidence="2" type="ORF">DKG75_15640</name>
</gene>
<organism evidence="2 3">
    <name type="scientific">Zavarzinia compransoris</name>
    <dbReference type="NCBI Taxonomy" id="1264899"/>
    <lineage>
        <taxon>Bacteria</taxon>
        <taxon>Pseudomonadati</taxon>
        <taxon>Pseudomonadota</taxon>
        <taxon>Alphaproteobacteria</taxon>
        <taxon>Rhodospirillales</taxon>
        <taxon>Zavarziniaceae</taxon>
        <taxon>Zavarzinia</taxon>
    </lineage>
</organism>
<name>A0A317E0Z8_9PROT</name>
<dbReference type="Proteomes" id="UP000246077">
    <property type="component" value="Unassembled WGS sequence"/>
</dbReference>
<evidence type="ECO:0000313" key="3">
    <source>
        <dbReference type="Proteomes" id="UP000246077"/>
    </source>
</evidence>
<dbReference type="AlphaFoldDB" id="A0A317E0Z8"/>